<evidence type="ECO:0000313" key="2">
    <source>
        <dbReference type="EMBL" id="EAW17063.1"/>
    </source>
</evidence>
<gene>
    <name evidence="2" type="ORF">NFIA_004190</name>
</gene>
<evidence type="ECO:0000256" key="1">
    <source>
        <dbReference type="SAM" id="MobiDB-lite"/>
    </source>
</evidence>
<reference evidence="3" key="1">
    <citation type="journal article" date="2008" name="PLoS Genet.">
        <title>Genomic islands in the pathogenic filamentous fungus Aspergillus fumigatus.</title>
        <authorList>
            <person name="Fedorova N.D."/>
            <person name="Khaldi N."/>
            <person name="Joardar V.S."/>
            <person name="Maiti R."/>
            <person name="Amedeo P."/>
            <person name="Anderson M.J."/>
            <person name="Crabtree J."/>
            <person name="Silva J.C."/>
            <person name="Badger J.H."/>
            <person name="Albarraq A."/>
            <person name="Angiuoli S."/>
            <person name="Bussey H."/>
            <person name="Bowyer P."/>
            <person name="Cotty P.J."/>
            <person name="Dyer P.S."/>
            <person name="Egan A."/>
            <person name="Galens K."/>
            <person name="Fraser-Liggett C.M."/>
            <person name="Haas B.J."/>
            <person name="Inman J.M."/>
            <person name="Kent R."/>
            <person name="Lemieux S."/>
            <person name="Malavazi I."/>
            <person name="Orvis J."/>
            <person name="Roemer T."/>
            <person name="Ronning C.M."/>
            <person name="Sundaram J.P."/>
            <person name="Sutton G."/>
            <person name="Turner G."/>
            <person name="Venter J.C."/>
            <person name="White O.R."/>
            <person name="Whitty B.R."/>
            <person name="Youngman P."/>
            <person name="Wolfe K.H."/>
            <person name="Goldman G.H."/>
            <person name="Wortman J.R."/>
            <person name="Jiang B."/>
            <person name="Denning D.W."/>
            <person name="Nierman W.C."/>
        </authorList>
    </citation>
    <scope>NUCLEOTIDE SEQUENCE [LARGE SCALE GENOMIC DNA]</scope>
    <source>
        <strain evidence="3">ATCC 1020 / DSM 3700 / CBS 544.65 / FGSC A1164 / JCM 1740 / NRRL 181 / WB 181</strain>
    </source>
</reference>
<dbReference type="OrthoDB" id="10622949at2759"/>
<dbReference type="Proteomes" id="UP000006702">
    <property type="component" value="Unassembled WGS sequence"/>
</dbReference>
<proteinExistence type="predicted"/>
<feature type="region of interest" description="Disordered" evidence="1">
    <location>
        <begin position="1"/>
        <end position="23"/>
    </location>
</feature>
<dbReference type="KEGG" id="nfi:NFIA_004190"/>
<protein>
    <submittedName>
        <fullName evidence="2">Uncharacterized protein</fullName>
    </submittedName>
</protein>
<dbReference type="RefSeq" id="XP_001258960.1">
    <property type="nucleotide sequence ID" value="XM_001258959.1"/>
</dbReference>
<dbReference type="AlphaFoldDB" id="A1DK24"/>
<sequence length="158" mass="16088">MRGRGVSVTSPPTGGGSNSHGRGRGASIAIQISVSVAVGITTDFVTSVTYNLATSNEIEWGELGITLGLSVLASLTLGVGDKLVKATAKPAQQVIKGTAKGTVKKSFTKSFASVAKNLPKDVIFATSSWRVTSKIQNPIMDALASSSSAGRTASHASP</sequence>
<keyword evidence="3" id="KW-1185">Reference proteome</keyword>
<dbReference type="EMBL" id="DS027697">
    <property type="protein sequence ID" value="EAW17063.1"/>
    <property type="molecule type" value="Genomic_DNA"/>
</dbReference>
<name>A1DK24_NEOFI</name>
<dbReference type="HOGENOM" id="CLU_1669857_0_0_1"/>
<dbReference type="VEuPathDB" id="FungiDB:NFIA_004190"/>
<dbReference type="GeneID" id="4585383"/>
<evidence type="ECO:0000313" key="3">
    <source>
        <dbReference type="Proteomes" id="UP000006702"/>
    </source>
</evidence>
<accession>A1DK24</accession>
<organism evidence="2 3">
    <name type="scientific">Neosartorya fischeri (strain ATCC 1020 / DSM 3700 / CBS 544.65 / FGSC A1164 / JCM 1740 / NRRL 181 / WB 181)</name>
    <name type="common">Aspergillus fischerianus</name>
    <dbReference type="NCBI Taxonomy" id="331117"/>
    <lineage>
        <taxon>Eukaryota</taxon>
        <taxon>Fungi</taxon>
        <taxon>Dikarya</taxon>
        <taxon>Ascomycota</taxon>
        <taxon>Pezizomycotina</taxon>
        <taxon>Eurotiomycetes</taxon>
        <taxon>Eurotiomycetidae</taxon>
        <taxon>Eurotiales</taxon>
        <taxon>Aspergillaceae</taxon>
        <taxon>Aspergillus</taxon>
        <taxon>Aspergillus subgen. Fumigati</taxon>
    </lineage>
</organism>